<evidence type="ECO:0000256" key="1">
    <source>
        <dbReference type="ARBA" id="ARBA00004442"/>
    </source>
</evidence>
<evidence type="ECO:0000256" key="2">
    <source>
        <dbReference type="ARBA" id="ARBA00006275"/>
    </source>
</evidence>
<comment type="subcellular location">
    <subcellularLocation>
        <location evidence="1">Cell outer membrane</location>
    </subcellularLocation>
</comment>
<dbReference type="PROSITE" id="PS51257">
    <property type="entry name" value="PROKAR_LIPOPROTEIN"/>
    <property type="match status" value="1"/>
</dbReference>
<keyword evidence="4" id="KW-0472">Membrane</keyword>
<proteinExistence type="inferred from homology"/>
<evidence type="ECO:0000259" key="6">
    <source>
        <dbReference type="Pfam" id="PF07980"/>
    </source>
</evidence>
<name>A0ABU8NHI3_9SPHI</name>
<keyword evidence="5" id="KW-0998">Cell outer membrane</keyword>
<gene>
    <name evidence="8" type="ORF">WAE58_04630</name>
</gene>
<organism evidence="8 9">
    <name type="scientific">Pedobacter panaciterrae</name>
    <dbReference type="NCBI Taxonomy" id="363849"/>
    <lineage>
        <taxon>Bacteria</taxon>
        <taxon>Pseudomonadati</taxon>
        <taxon>Bacteroidota</taxon>
        <taxon>Sphingobacteriia</taxon>
        <taxon>Sphingobacteriales</taxon>
        <taxon>Sphingobacteriaceae</taxon>
        <taxon>Pedobacter</taxon>
    </lineage>
</organism>
<dbReference type="CDD" id="cd08977">
    <property type="entry name" value="SusD"/>
    <property type="match status" value="1"/>
</dbReference>
<evidence type="ECO:0000256" key="3">
    <source>
        <dbReference type="ARBA" id="ARBA00022729"/>
    </source>
</evidence>
<comment type="similarity">
    <text evidence="2">Belongs to the SusD family.</text>
</comment>
<dbReference type="SUPFAM" id="SSF48452">
    <property type="entry name" value="TPR-like"/>
    <property type="match status" value="1"/>
</dbReference>
<evidence type="ECO:0000313" key="9">
    <source>
        <dbReference type="Proteomes" id="UP001378956"/>
    </source>
</evidence>
<dbReference type="Pfam" id="PF07980">
    <property type="entry name" value="SusD_RagB"/>
    <property type="match status" value="1"/>
</dbReference>
<accession>A0ABU8NHI3</accession>
<evidence type="ECO:0000313" key="8">
    <source>
        <dbReference type="EMBL" id="MEJ2901693.1"/>
    </source>
</evidence>
<dbReference type="InterPro" id="IPR012944">
    <property type="entry name" value="SusD_RagB_dom"/>
</dbReference>
<evidence type="ECO:0000259" key="7">
    <source>
        <dbReference type="Pfam" id="PF14322"/>
    </source>
</evidence>
<protein>
    <submittedName>
        <fullName evidence="8">RagB/SusD family nutrient uptake outer membrane protein</fullName>
    </submittedName>
</protein>
<dbReference type="RefSeq" id="WP_337715520.1">
    <property type="nucleotide sequence ID" value="NZ_JBBEUB010000001.1"/>
</dbReference>
<keyword evidence="9" id="KW-1185">Reference proteome</keyword>
<feature type="domain" description="SusD-like N-terminal" evidence="7">
    <location>
        <begin position="41"/>
        <end position="226"/>
    </location>
</feature>
<reference evidence="8 9" key="1">
    <citation type="submission" date="2024-03" db="EMBL/GenBank/DDBJ databases">
        <title>Sequence of Lycoming College Course Isolates.</title>
        <authorList>
            <person name="Plotts O."/>
            <person name="Newman J."/>
        </authorList>
    </citation>
    <scope>NUCLEOTIDE SEQUENCE [LARGE SCALE GENOMIC DNA]</scope>
    <source>
        <strain evidence="8 9">CJB-3</strain>
    </source>
</reference>
<evidence type="ECO:0000256" key="5">
    <source>
        <dbReference type="ARBA" id="ARBA00023237"/>
    </source>
</evidence>
<keyword evidence="3" id="KW-0732">Signal</keyword>
<dbReference type="Gene3D" id="1.25.40.390">
    <property type="match status" value="1"/>
</dbReference>
<sequence>MRNFILLLLFVAFAGLSGCKKIVDVGLPESQLVTKDIFSDSASVQSAVVGMYSFMYNYTNTEGSPYKSFITTLLSLSADETTYFSNNTYPQYQRNAIPIADSRNLQLWADSYTVIYMANNILENIDGANAGSENFRRQVRGEALFMRAFCHFYLTNLFGDVPLITTTDVTVSRSVPRINQRDVYAQIVEDLKNARTLLATDYRYSSGERIRVNHFAATAMLARVYLYMGMYQDAEAMSSEVIGNTADFQLEGDLDRVFQQGSSEAIFQFATDVYSATYVGRDFLPSEVTKLPNFVVREDLTASFEPGDLRRDAWVGTVTYGGRNYDYPNKYQLNGSSSGQSDRVEYDMVLRLSEQYLIRAEARIELGMLDGAKDDINELRGRADLDLIPVSAPQTMKEQLLHERRVELFCEWGHRWFDLKRSNRADAVLGALKPTWKSTAVLFPIPLRARSSNTNLSQNPGY</sequence>
<dbReference type="Proteomes" id="UP001378956">
    <property type="component" value="Unassembled WGS sequence"/>
</dbReference>
<dbReference type="EMBL" id="JBBEUB010000001">
    <property type="protein sequence ID" value="MEJ2901693.1"/>
    <property type="molecule type" value="Genomic_DNA"/>
</dbReference>
<dbReference type="InterPro" id="IPR011990">
    <property type="entry name" value="TPR-like_helical_dom_sf"/>
</dbReference>
<feature type="domain" description="RagB/SusD" evidence="6">
    <location>
        <begin position="328"/>
        <end position="462"/>
    </location>
</feature>
<comment type="caution">
    <text evidence="8">The sequence shown here is derived from an EMBL/GenBank/DDBJ whole genome shotgun (WGS) entry which is preliminary data.</text>
</comment>
<evidence type="ECO:0000256" key="4">
    <source>
        <dbReference type="ARBA" id="ARBA00023136"/>
    </source>
</evidence>
<dbReference type="InterPro" id="IPR033985">
    <property type="entry name" value="SusD-like_N"/>
</dbReference>
<dbReference type="Pfam" id="PF14322">
    <property type="entry name" value="SusD-like_3"/>
    <property type="match status" value="1"/>
</dbReference>